<evidence type="ECO:0000313" key="4">
    <source>
        <dbReference type="Proteomes" id="UP001163739"/>
    </source>
</evidence>
<sequence length="335" mass="38238">MAVSPEQREIERKARELKVQEDRLTRRLEQQQRQEDKLAQKQQTLIEREASVAAQDQDIRRREQQLEQQLKQFHSDQSKRADELQGYQRASKRRLSFMLPILLMAGAASGYLTYDYYAKNNVFSQRLTQANQNVNKLSSVLTKAEDQKAEVLQKLVLKEDELNGKQRELDTRLKALEASIASLTSEKEALLQASKKLESTLAESAHKLNDSSDLIARLSEENEQIKAAMVEHEALLAEMDVREQALTAAFEEKKAELIDSALVMGEQEEAIAEQAQRQLAIELKLATLQEKHDVLNVNRDELAETLDELTQSYKAIKSELASLKAEKEKQVILEP</sequence>
<reference evidence="3" key="1">
    <citation type="submission" date="2022-06" db="EMBL/GenBank/DDBJ databases">
        <title>Alkalimarinus sp. nov., isolated from gut of a Alitta virens.</title>
        <authorList>
            <person name="Yang A.I."/>
            <person name="Shin N.-R."/>
        </authorList>
    </citation>
    <scope>NUCLEOTIDE SEQUENCE</scope>
    <source>
        <strain evidence="3">A2M4</strain>
    </source>
</reference>
<keyword evidence="1" id="KW-0175">Coiled coil</keyword>
<protein>
    <submittedName>
        <fullName evidence="3">Uncharacterized protein</fullName>
    </submittedName>
</protein>
<feature type="coiled-coil region" evidence="1">
    <location>
        <begin position="127"/>
        <end position="238"/>
    </location>
</feature>
<keyword evidence="4" id="KW-1185">Reference proteome</keyword>
<dbReference type="RefSeq" id="WP_265047571.1">
    <property type="nucleotide sequence ID" value="NZ_CP100390.1"/>
</dbReference>
<feature type="coiled-coil region" evidence="1">
    <location>
        <begin position="285"/>
        <end position="326"/>
    </location>
</feature>
<evidence type="ECO:0000256" key="1">
    <source>
        <dbReference type="SAM" id="Coils"/>
    </source>
</evidence>
<organism evidence="3 4">
    <name type="scientific">Alkalimarinus alittae</name>
    <dbReference type="NCBI Taxonomy" id="2961619"/>
    <lineage>
        <taxon>Bacteria</taxon>
        <taxon>Pseudomonadati</taxon>
        <taxon>Pseudomonadota</taxon>
        <taxon>Gammaproteobacteria</taxon>
        <taxon>Alteromonadales</taxon>
        <taxon>Alteromonadaceae</taxon>
        <taxon>Alkalimarinus</taxon>
    </lineage>
</organism>
<keyword evidence="2" id="KW-0472">Membrane</keyword>
<feature type="coiled-coil region" evidence="1">
    <location>
        <begin position="7"/>
        <end position="72"/>
    </location>
</feature>
<feature type="transmembrane region" description="Helical" evidence="2">
    <location>
        <begin position="95"/>
        <end position="114"/>
    </location>
</feature>
<evidence type="ECO:0000313" key="3">
    <source>
        <dbReference type="EMBL" id="UZE96085.1"/>
    </source>
</evidence>
<dbReference type="Proteomes" id="UP001163739">
    <property type="component" value="Chromosome"/>
</dbReference>
<dbReference type="EMBL" id="CP100390">
    <property type="protein sequence ID" value="UZE96085.1"/>
    <property type="molecule type" value="Genomic_DNA"/>
</dbReference>
<gene>
    <name evidence="3" type="ORF">NKI27_18880</name>
</gene>
<accession>A0ABY6N222</accession>
<proteinExistence type="predicted"/>
<keyword evidence="2" id="KW-1133">Transmembrane helix</keyword>
<keyword evidence="2" id="KW-0812">Transmembrane</keyword>
<name>A0ABY6N222_9ALTE</name>
<evidence type="ECO:0000256" key="2">
    <source>
        <dbReference type="SAM" id="Phobius"/>
    </source>
</evidence>